<organism evidence="1 2">
    <name type="scientific">Staurois parvus</name>
    <dbReference type="NCBI Taxonomy" id="386267"/>
    <lineage>
        <taxon>Eukaryota</taxon>
        <taxon>Metazoa</taxon>
        <taxon>Chordata</taxon>
        <taxon>Craniata</taxon>
        <taxon>Vertebrata</taxon>
        <taxon>Euteleostomi</taxon>
        <taxon>Amphibia</taxon>
        <taxon>Batrachia</taxon>
        <taxon>Anura</taxon>
        <taxon>Neobatrachia</taxon>
        <taxon>Ranoidea</taxon>
        <taxon>Ranidae</taxon>
        <taxon>Staurois</taxon>
    </lineage>
</organism>
<proteinExistence type="predicted"/>
<evidence type="ECO:0008006" key="3">
    <source>
        <dbReference type="Google" id="ProtNLM"/>
    </source>
</evidence>
<evidence type="ECO:0000313" key="1">
    <source>
        <dbReference type="EMBL" id="CAI9601758.1"/>
    </source>
</evidence>
<reference evidence="1" key="1">
    <citation type="submission" date="2023-05" db="EMBL/GenBank/DDBJ databases">
        <authorList>
            <person name="Stuckert A."/>
        </authorList>
    </citation>
    <scope>NUCLEOTIDE SEQUENCE</scope>
</reference>
<accession>A0ABN9G2L3</accession>
<dbReference type="Proteomes" id="UP001162483">
    <property type="component" value="Unassembled WGS sequence"/>
</dbReference>
<dbReference type="EMBL" id="CATNWA010017604">
    <property type="protein sequence ID" value="CAI9601758.1"/>
    <property type="molecule type" value="Genomic_DNA"/>
</dbReference>
<name>A0ABN9G2L3_9NEOB</name>
<gene>
    <name evidence="1" type="ORF">SPARVUS_LOCUS13020347</name>
</gene>
<evidence type="ECO:0000313" key="2">
    <source>
        <dbReference type="Proteomes" id="UP001162483"/>
    </source>
</evidence>
<sequence>MAVYILEFIYFIFYTSNGGDQRPIAELTATDIPKLIIVLVSLGMSATPSQFPPVLD</sequence>
<keyword evidence="2" id="KW-1185">Reference proteome</keyword>
<protein>
    <recommendedName>
        <fullName evidence="3">NADH dehydrogenase subunit 2</fullName>
    </recommendedName>
</protein>
<comment type="caution">
    <text evidence="1">The sequence shown here is derived from an EMBL/GenBank/DDBJ whole genome shotgun (WGS) entry which is preliminary data.</text>
</comment>